<dbReference type="InterPro" id="IPR001959">
    <property type="entry name" value="Transposase"/>
</dbReference>
<evidence type="ECO:0000256" key="1">
    <source>
        <dbReference type="ARBA" id="ARBA00008761"/>
    </source>
</evidence>
<dbReference type="Pfam" id="PF07282">
    <property type="entry name" value="Cas12f1-like_TNB"/>
    <property type="match status" value="1"/>
</dbReference>
<dbReference type="PANTHER" id="PTHR30405:SF11">
    <property type="entry name" value="RNA-GUIDED DNA ENDONUCLEASE RV2885C-RELATED"/>
    <property type="match status" value="1"/>
</dbReference>
<evidence type="ECO:0000256" key="2">
    <source>
        <dbReference type="ARBA" id="ARBA00011044"/>
    </source>
</evidence>
<dbReference type="RefSeq" id="WP_049995599.1">
    <property type="nucleotide sequence ID" value="NZ_CP031310.1"/>
</dbReference>
<dbReference type="EMBL" id="CP031310">
    <property type="protein sequence ID" value="QCC50843.1"/>
    <property type="molecule type" value="Genomic_DNA"/>
</dbReference>
<dbReference type="GO" id="GO:0003677">
    <property type="term" value="F:DNA binding"/>
    <property type="evidence" value="ECO:0007669"/>
    <property type="project" value="UniProtKB-KW"/>
</dbReference>
<dbReference type="NCBIfam" id="TIGR01766">
    <property type="entry name" value="IS200/IS605 family accessory protein TnpB-like domain"/>
    <property type="match status" value="1"/>
</dbReference>
<protein>
    <submittedName>
        <fullName evidence="9">Transposase</fullName>
    </submittedName>
</protein>
<dbReference type="GeneID" id="39847419"/>
<accession>A0A4D6HA42</accession>
<evidence type="ECO:0000256" key="3">
    <source>
        <dbReference type="ARBA" id="ARBA00022578"/>
    </source>
</evidence>
<dbReference type="Pfam" id="PF01385">
    <property type="entry name" value="OrfB_IS605"/>
    <property type="match status" value="1"/>
</dbReference>
<gene>
    <name evidence="9" type="ORF">DV733_06105</name>
</gene>
<dbReference type="NCBIfam" id="NF040570">
    <property type="entry name" value="guided_TnpB"/>
    <property type="match status" value="1"/>
</dbReference>
<keyword evidence="3" id="KW-0815">Transposition</keyword>
<evidence type="ECO:0000313" key="10">
    <source>
        <dbReference type="Proteomes" id="UP000296706"/>
    </source>
</evidence>
<feature type="domain" description="Cas12f1-like TNB" evidence="8">
    <location>
        <begin position="303"/>
        <end position="368"/>
    </location>
</feature>
<dbReference type="OrthoDB" id="33505at2157"/>
<dbReference type="STRING" id="1457250.GCA_000755225_00269"/>
<name>A0A4D6HA42_9EURY</name>
<dbReference type="Proteomes" id="UP000296706">
    <property type="component" value="Chromosome"/>
</dbReference>
<reference evidence="9 10" key="1">
    <citation type="journal article" date="2019" name="Nat. Commun.">
        <title>A new type of DNA phosphorothioation-based antiviral system in archaea.</title>
        <authorList>
            <person name="Xiong L."/>
            <person name="Liu S."/>
            <person name="Chen S."/>
            <person name="Xiao Y."/>
            <person name="Zhu B."/>
            <person name="Gao Y."/>
            <person name="Zhang Y."/>
            <person name="Chen B."/>
            <person name="Luo J."/>
            <person name="Deng Z."/>
            <person name="Chen X."/>
            <person name="Wang L."/>
            <person name="Chen S."/>
        </authorList>
    </citation>
    <scope>NUCLEOTIDE SEQUENCE [LARGE SCALE GENOMIC DNA]</scope>
    <source>
        <strain evidence="9 10">CBA1105</strain>
    </source>
</reference>
<evidence type="ECO:0000259" key="7">
    <source>
        <dbReference type="Pfam" id="PF01385"/>
    </source>
</evidence>
<dbReference type="InterPro" id="IPR010095">
    <property type="entry name" value="Cas12f1-like_TNB"/>
</dbReference>
<dbReference type="GO" id="GO:0006310">
    <property type="term" value="P:DNA recombination"/>
    <property type="evidence" value="ECO:0007669"/>
    <property type="project" value="UniProtKB-KW"/>
</dbReference>
<dbReference type="AlphaFoldDB" id="A0A4D6HA42"/>
<comment type="similarity">
    <text evidence="2">In the N-terminal section; belongs to the transposase 2 family.</text>
</comment>
<dbReference type="InterPro" id="IPR051399">
    <property type="entry name" value="RNA-guided_DNA_endo/Transpos"/>
</dbReference>
<sequence>MDITLRCRAYPDEETASEAWRHIEIHRQIRNHAIRDYYSHDYGNRPTAYDQHRKLTDWKQRWPLFSDVSAHAAQQTVSEIHKNVETQKGRRENGHKAGRLKWQGSGERRSVAYQSEGFNVNHTTGQDGYATVRLSKIGHIPIRAHRELPATEQIKRVVLKKERTGDWFVSLVTEQADDDLPEKPSPDTLDPADCVGVDLGILSYIHTSDDTAVDMLDLSDEYDRYGREQRKLDRKEHGSNNWEKQRQRVATAKRQIKRKVLDYQHKLTTWLVQEYDLVAVEDLDVKPMLETSQNAKNKQDAAWSRFLDLLEYKGDLYGTHVVRVEPAGTTKECSECGVETSKPLWIREHSCPACGHTEDRDLNAAKNILSRGRKQIGAGRSESTSPETEDFWCENESQSDSLTPVQTALPTGTISVPAKRVVEAGSPEVVRKTESSVMTRDEASRTT</sequence>
<feature type="compositionally biased region" description="Basic and acidic residues" evidence="6">
    <location>
        <begin position="429"/>
        <end position="447"/>
    </location>
</feature>
<feature type="compositionally biased region" description="Polar residues" evidence="6">
    <location>
        <begin position="395"/>
        <end position="414"/>
    </location>
</feature>
<dbReference type="GO" id="GO:0032196">
    <property type="term" value="P:transposition"/>
    <property type="evidence" value="ECO:0007669"/>
    <property type="project" value="UniProtKB-KW"/>
</dbReference>
<organism evidence="9 10">
    <name type="scientific">Halapricum salinum</name>
    <dbReference type="NCBI Taxonomy" id="1457250"/>
    <lineage>
        <taxon>Archaea</taxon>
        <taxon>Methanobacteriati</taxon>
        <taxon>Methanobacteriota</taxon>
        <taxon>Stenosarchaea group</taxon>
        <taxon>Halobacteria</taxon>
        <taxon>Halobacteriales</taxon>
        <taxon>Haloarculaceae</taxon>
        <taxon>Halapricum</taxon>
    </lineage>
</organism>
<dbReference type="PANTHER" id="PTHR30405">
    <property type="entry name" value="TRANSPOSASE"/>
    <property type="match status" value="1"/>
</dbReference>
<keyword evidence="5" id="KW-0233">DNA recombination</keyword>
<evidence type="ECO:0000313" key="9">
    <source>
        <dbReference type="EMBL" id="QCC50843.1"/>
    </source>
</evidence>
<keyword evidence="4" id="KW-0238">DNA-binding</keyword>
<feature type="domain" description="Probable transposase IS891/IS1136/IS1341" evidence="7">
    <location>
        <begin position="186"/>
        <end position="290"/>
    </location>
</feature>
<keyword evidence="10" id="KW-1185">Reference proteome</keyword>
<feature type="region of interest" description="Disordered" evidence="6">
    <location>
        <begin position="373"/>
        <end position="447"/>
    </location>
</feature>
<proteinExistence type="inferred from homology"/>
<evidence type="ECO:0000256" key="4">
    <source>
        <dbReference type="ARBA" id="ARBA00023125"/>
    </source>
</evidence>
<dbReference type="KEGG" id="hsn:DV733_06105"/>
<evidence type="ECO:0000256" key="5">
    <source>
        <dbReference type="ARBA" id="ARBA00023172"/>
    </source>
</evidence>
<evidence type="ECO:0000259" key="8">
    <source>
        <dbReference type="Pfam" id="PF07282"/>
    </source>
</evidence>
<comment type="similarity">
    <text evidence="1">In the C-terminal section; belongs to the transposase 35 family.</text>
</comment>
<evidence type="ECO:0000256" key="6">
    <source>
        <dbReference type="SAM" id="MobiDB-lite"/>
    </source>
</evidence>